<dbReference type="AlphaFoldDB" id="A0A841R6L2"/>
<accession>A0A841R6L2</accession>
<evidence type="ECO:0000313" key="3">
    <source>
        <dbReference type="Proteomes" id="UP000587760"/>
    </source>
</evidence>
<dbReference type="PANTHER" id="PTHR33608:SF6">
    <property type="entry name" value="BLL2464 PROTEIN"/>
    <property type="match status" value="1"/>
</dbReference>
<gene>
    <name evidence="2" type="ORF">HNR50_001131</name>
</gene>
<dbReference type="Pfam" id="PF01882">
    <property type="entry name" value="DUF58"/>
    <property type="match status" value="1"/>
</dbReference>
<dbReference type="Gene3D" id="3.40.50.410">
    <property type="entry name" value="von Willebrand factor, type A domain"/>
    <property type="match status" value="1"/>
</dbReference>
<name>A0A841R6L2_9SPIO</name>
<sequence length="292" mass="33130">MTENRDLSKKVKQLHLVSGKLVESFFAGNYRSVFKGPGLEFDEVREYIAGDDTRFIDWNVSSRMGSPYTKTFREEREVVLQVLIDISASLGTGAGTVSKQDTAGMIFALLAFAAVANNDRVGSLLFSDRIEKQVQPMKGKKHVLKQISQVLSFKPEGAGSDLSLAFRTTAETMKRRGICLIISDFRAASYWSELTVLSHRHDVIAIRVTDPVDRQYPVSGLVELQDPETGETILGYGRSPRFREEYAEFWEIERLNWLNGCRRIGVDTLEISTEDDVAVKLMEYFNRRNKRQ</sequence>
<proteinExistence type="predicted"/>
<dbReference type="InterPro" id="IPR036465">
    <property type="entry name" value="vWFA_dom_sf"/>
</dbReference>
<dbReference type="InterPro" id="IPR002881">
    <property type="entry name" value="DUF58"/>
</dbReference>
<comment type="caution">
    <text evidence="2">The sequence shown here is derived from an EMBL/GenBank/DDBJ whole genome shotgun (WGS) entry which is preliminary data.</text>
</comment>
<evidence type="ECO:0000313" key="2">
    <source>
        <dbReference type="EMBL" id="MBB6479473.1"/>
    </source>
</evidence>
<dbReference type="Proteomes" id="UP000587760">
    <property type="component" value="Unassembled WGS sequence"/>
</dbReference>
<dbReference type="PANTHER" id="PTHR33608">
    <property type="entry name" value="BLL2464 PROTEIN"/>
    <property type="match status" value="1"/>
</dbReference>
<dbReference type="EMBL" id="JACHGJ010000002">
    <property type="protein sequence ID" value="MBB6479473.1"/>
    <property type="molecule type" value="Genomic_DNA"/>
</dbReference>
<keyword evidence="3" id="KW-1185">Reference proteome</keyword>
<feature type="domain" description="DUF58" evidence="1">
    <location>
        <begin position="43"/>
        <end position="248"/>
    </location>
</feature>
<reference evidence="2 3" key="1">
    <citation type="submission" date="2020-08" db="EMBL/GenBank/DDBJ databases">
        <title>Genomic Encyclopedia of Type Strains, Phase IV (KMG-IV): sequencing the most valuable type-strain genomes for metagenomic binning, comparative biology and taxonomic classification.</title>
        <authorList>
            <person name="Goeker M."/>
        </authorList>
    </citation>
    <scope>NUCLEOTIDE SEQUENCE [LARGE SCALE GENOMIC DNA]</scope>
    <source>
        <strain evidence="2 3">DSM 2461</strain>
    </source>
</reference>
<evidence type="ECO:0000259" key="1">
    <source>
        <dbReference type="Pfam" id="PF01882"/>
    </source>
</evidence>
<dbReference type="RefSeq" id="WP_184744736.1">
    <property type="nucleotide sequence ID" value="NZ_JACHGJ010000002.1"/>
</dbReference>
<dbReference type="SUPFAM" id="SSF53300">
    <property type="entry name" value="vWA-like"/>
    <property type="match status" value="1"/>
</dbReference>
<protein>
    <submittedName>
        <fullName evidence="2">Uncharacterized protein (DUF58 family)</fullName>
    </submittedName>
</protein>
<organism evidence="2 3">
    <name type="scientific">Spirochaeta isovalerica</name>
    <dbReference type="NCBI Taxonomy" id="150"/>
    <lineage>
        <taxon>Bacteria</taxon>
        <taxon>Pseudomonadati</taxon>
        <taxon>Spirochaetota</taxon>
        <taxon>Spirochaetia</taxon>
        <taxon>Spirochaetales</taxon>
        <taxon>Spirochaetaceae</taxon>
        <taxon>Spirochaeta</taxon>
    </lineage>
</organism>